<accession>A0AAX1QLK9</accession>
<evidence type="ECO:0000313" key="1">
    <source>
        <dbReference type="EMBL" id="RAW53073.1"/>
    </source>
</evidence>
<protein>
    <submittedName>
        <fullName evidence="1">Uncharacterized protein</fullName>
    </submittedName>
</protein>
<proteinExistence type="predicted"/>
<sequence>MAIQHRAKTERVYVKVDSSFDPTGFMQPTSITWSDGRTFPIETVRDFRPAGTADNGYSGDCFTVLIQGQEKHLFFEHLDPRFNGRLGRWFVERTAQ</sequence>
<dbReference type="Proteomes" id="UP000250997">
    <property type="component" value="Unassembled WGS sequence"/>
</dbReference>
<comment type="caution">
    <text evidence="1">The sequence shown here is derived from an EMBL/GenBank/DDBJ whole genome shotgun (WGS) entry which is preliminary data.</text>
</comment>
<evidence type="ECO:0000313" key="2">
    <source>
        <dbReference type="Proteomes" id="UP000250997"/>
    </source>
</evidence>
<dbReference type="AlphaFoldDB" id="A0AAX1QLK9"/>
<organism evidence="1 2">
    <name type="scientific">Faecalibacterium prausnitzii</name>
    <dbReference type="NCBI Taxonomy" id="853"/>
    <lineage>
        <taxon>Bacteria</taxon>
        <taxon>Bacillati</taxon>
        <taxon>Bacillota</taxon>
        <taxon>Clostridia</taxon>
        <taxon>Eubacteriales</taxon>
        <taxon>Oscillospiraceae</taxon>
        <taxon>Faecalibacterium</taxon>
    </lineage>
</organism>
<name>A0AAX1QLK9_9FIRM</name>
<reference evidence="1 2" key="1">
    <citation type="submission" date="2018-02" db="EMBL/GenBank/DDBJ databases">
        <title>Complete genome sequencing of Faecalibacterium prausnitzii strains isolated from the human gut.</title>
        <authorList>
            <person name="Fitzgerald B.C."/>
            <person name="Shkoporov A.N."/>
            <person name="Ross P.R."/>
            <person name="Hill C."/>
        </authorList>
    </citation>
    <scope>NUCLEOTIDE SEQUENCE [LARGE SCALE GENOMIC DNA]</scope>
    <source>
        <strain evidence="1 2">APC942/18-1</strain>
    </source>
</reference>
<dbReference type="RefSeq" id="WP_158394571.1">
    <property type="nucleotide sequence ID" value="NZ_CP026548.1"/>
</dbReference>
<gene>
    <name evidence="1" type="ORF">C4N27_02695</name>
</gene>
<dbReference type="EMBL" id="PRLA01000001">
    <property type="protein sequence ID" value="RAW53073.1"/>
    <property type="molecule type" value="Genomic_DNA"/>
</dbReference>